<evidence type="ECO:0000259" key="2">
    <source>
        <dbReference type="Pfam" id="PF01370"/>
    </source>
</evidence>
<sequence>MKIRAIITGGTGMVGEGVLHECLLSEEVESVLVVNRRPCGVTHPKLKEIIHPDFFDFSPIRDQLSGYNACYFCLGVSSVGMAKETYYRMTYTLTMHVAETLSLLNRDMTFCYVSGAGTDSTEKGRSNWARVKGKTENDLMKLPFRAVFAFRPGFIRRIKGLKFTHPFYKYIGWMFPIGRALFPGGFAKLEEIGRAMINVTLNGYTKKIIEGKDIIALAKPA</sequence>
<name>A0A1G7LER1_CHIFI</name>
<proteinExistence type="predicted"/>
<dbReference type="Proteomes" id="UP000199045">
    <property type="component" value="Unassembled WGS sequence"/>
</dbReference>
<gene>
    <name evidence="3" type="ORF">SAMN04488121_10227</name>
</gene>
<evidence type="ECO:0000256" key="1">
    <source>
        <dbReference type="ARBA" id="ARBA00004370"/>
    </source>
</evidence>
<feature type="domain" description="NAD-dependent epimerase/dehydratase" evidence="2">
    <location>
        <begin position="6"/>
        <end position="114"/>
    </location>
</feature>
<dbReference type="OrthoDB" id="9798632at2"/>
<dbReference type="EMBL" id="FNBN01000002">
    <property type="protein sequence ID" value="SDF47520.1"/>
    <property type="molecule type" value="Genomic_DNA"/>
</dbReference>
<accession>A0A1G7LER1</accession>
<dbReference type="GO" id="GO:0016020">
    <property type="term" value="C:membrane"/>
    <property type="evidence" value="ECO:0007669"/>
    <property type="project" value="UniProtKB-SubCell"/>
</dbReference>
<comment type="subcellular location">
    <subcellularLocation>
        <location evidence="1">Membrane</location>
    </subcellularLocation>
</comment>
<dbReference type="SUPFAM" id="SSF51735">
    <property type="entry name" value="NAD(P)-binding Rossmann-fold domains"/>
    <property type="match status" value="1"/>
</dbReference>
<dbReference type="InterPro" id="IPR001509">
    <property type="entry name" value="Epimerase_deHydtase"/>
</dbReference>
<reference evidence="3 4" key="1">
    <citation type="submission" date="2016-10" db="EMBL/GenBank/DDBJ databases">
        <authorList>
            <person name="de Groot N.N."/>
        </authorList>
    </citation>
    <scope>NUCLEOTIDE SEQUENCE [LARGE SCALE GENOMIC DNA]</scope>
    <source>
        <strain evidence="3 4">DSM 527</strain>
    </source>
</reference>
<dbReference type="PANTHER" id="PTHR14097:SF8">
    <property type="entry name" value="NAD(P)-BINDING DOMAIN-CONTAINING PROTEIN"/>
    <property type="match status" value="1"/>
</dbReference>
<dbReference type="PANTHER" id="PTHR14097">
    <property type="entry name" value="OXIDOREDUCTASE HTATIP2"/>
    <property type="match status" value="1"/>
</dbReference>
<dbReference type="Pfam" id="PF01370">
    <property type="entry name" value="Epimerase"/>
    <property type="match status" value="1"/>
</dbReference>
<dbReference type="STRING" id="104663.SAMN04488121_10227"/>
<organism evidence="3 4">
    <name type="scientific">Chitinophaga filiformis</name>
    <name type="common">Myxococcus filiformis</name>
    <name type="synonym">Flexibacter filiformis</name>
    <dbReference type="NCBI Taxonomy" id="104663"/>
    <lineage>
        <taxon>Bacteria</taxon>
        <taxon>Pseudomonadati</taxon>
        <taxon>Bacteroidota</taxon>
        <taxon>Chitinophagia</taxon>
        <taxon>Chitinophagales</taxon>
        <taxon>Chitinophagaceae</taxon>
        <taxon>Chitinophaga</taxon>
    </lineage>
</organism>
<dbReference type="Gene3D" id="3.40.50.720">
    <property type="entry name" value="NAD(P)-binding Rossmann-like Domain"/>
    <property type="match status" value="1"/>
</dbReference>
<dbReference type="AlphaFoldDB" id="A0A1G7LER1"/>
<protein>
    <recommendedName>
        <fullName evidence="2">NAD-dependent epimerase/dehydratase domain-containing protein</fullName>
    </recommendedName>
</protein>
<evidence type="ECO:0000313" key="3">
    <source>
        <dbReference type="EMBL" id="SDF47520.1"/>
    </source>
</evidence>
<dbReference type="RefSeq" id="WP_089830044.1">
    <property type="nucleotide sequence ID" value="NZ_FNBN01000002.1"/>
</dbReference>
<evidence type="ECO:0000313" key="4">
    <source>
        <dbReference type="Proteomes" id="UP000199045"/>
    </source>
</evidence>
<dbReference type="InterPro" id="IPR036291">
    <property type="entry name" value="NAD(P)-bd_dom_sf"/>
</dbReference>